<evidence type="ECO:0000256" key="2">
    <source>
        <dbReference type="ARBA" id="ARBA00011955"/>
    </source>
</evidence>
<proteinExistence type="predicted"/>
<dbReference type="Pfam" id="PF02424">
    <property type="entry name" value="ApbE"/>
    <property type="match status" value="1"/>
</dbReference>
<dbReference type="InterPro" id="IPR003374">
    <property type="entry name" value="ApbE-like_sf"/>
</dbReference>
<evidence type="ECO:0000256" key="4">
    <source>
        <dbReference type="ARBA" id="ARBA00022630"/>
    </source>
</evidence>
<keyword evidence="11" id="KW-0449">Lipoprotein</keyword>
<keyword evidence="6" id="KW-0479">Metal-binding</keyword>
<evidence type="ECO:0000256" key="5">
    <source>
        <dbReference type="ARBA" id="ARBA00022679"/>
    </source>
</evidence>
<dbReference type="GO" id="GO:0046872">
    <property type="term" value="F:metal ion binding"/>
    <property type="evidence" value="ECO:0007669"/>
    <property type="project" value="UniProtKB-KW"/>
</dbReference>
<dbReference type="eggNOG" id="COG1477">
    <property type="taxonomic scope" value="Bacteria"/>
</dbReference>
<evidence type="ECO:0000313" key="11">
    <source>
        <dbReference type="EMBL" id="KFI95258.1"/>
    </source>
</evidence>
<dbReference type="STRING" id="762211.BSTEL_1993"/>
<evidence type="ECO:0000256" key="7">
    <source>
        <dbReference type="ARBA" id="ARBA00022827"/>
    </source>
</evidence>
<evidence type="ECO:0000256" key="9">
    <source>
        <dbReference type="ARBA" id="ARBA00031306"/>
    </source>
</evidence>
<protein>
    <recommendedName>
        <fullName evidence="3">FAD:protein FMN transferase</fullName>
        <ecNumber evidence="2">2.7.1.180</ecNumber>
    </recommendedName>
    <alternativeName>
        <fullName evidence="9">Flavin transferase</fullName>
    </alternativeName>
</protein>
<keyword evidence="5" id="KW-0808">Transferase</keyword>
<dbReference type="PANTHER" id="PTHR30040">
    <property type="entry name" value="THIAMINE BIOSYNTHESIS LIPOPROTEIN APBE"/>
    <property type="match status" value="1"/>
</dbReference>
<keyword evidence="8" id="KW-0460">Magnesium</keyword>
<dbReference type="EC" id="2.7.1.180" evidence="2"/>
<evidence type="ECO:0000256" key="8">
    <source>
        <dbReference type="ARBA" id="ARBA00022842"/>
    </source>
</evidence>
<evidence type="ECO:0000256" key="1">
    <source>
        <dbReference type="ARBA" id="ARBA00001946"/>
    </source>
</evidence>
<dbReference type="InterPro" id="IPR024932">
    <property type="entry name" value="ApbE"/>
</dbReference>
<keyword evidence="4" id="KW-0285">Flavoprotein</keyword>
<evidence type="ECO:0000313" key="12">
    <source>
        <dbReference type="Proteomes" id="UP000029004"/>
    </source>
</evidence>
<dbReference type="EMBL" id="JGZP01000018">
    <property type="protein sequence ID" value="KFI95258.1"/>
    <property type="molecule type" value="Genomic_DNA"/>
</dbReference>
<dbReference type="GO" id="GO:0016740">
    <property type="term" value="F:transferase activity"/>
    <property type="evidence" value="ECO:0007669"/>
    <property type="project" value="UniProtKB-KW"/>
</dbReference>
<gene>
    <name evidence="11" type="ORF">BSTEL_1993</name>
</gene>
<keyword evidence="12" id="KW-1185">Reference proteome</keyword>
<comment type="caution">
    <text evidence="11">The sequence shown here is derived from an EMBL/GenBank/DDBJ whole genome shotgun (WGS) entry which is preliminary data.</text>
</comment>
<sequence>MGGMTSLAERMPHTMAFPRALGTGIIVQSAKEIDDGRYEEVSPNPDVVAMLDASVRSGTGIDGLLSNLSLTDLMASPGVYDEIDEFIDQYESALSRFRTGSLVSRMRRAEHGGAFTFPDWAGPLFDLYDLLCEATDGAIDPCVGEDLIRLGYDARYSFTLFPGTSGGALGAIHGRPTWREDVTRTGDHGTTLVTRRPVSLDFGACGKGYLVDLIAARLAAISDFVIDAGGDLLLDSPVPVAIALEDPSDDSRAVGTANVTRGAFCASAPSRRRWTATTPDERTTVTVHHLLNAIDGLPVDDVAATWVSVPAADTDTDHDSRKTDGTAAHPAPAALRAYPTALADGLATALFVADPNTLHARLAALHPGLTFECAVLKADRTAVVSGGFPGTLFTA</sequence>
<dbReference type="AlphaFoldDB" id="A0A087DIA8"/>
<reference evidence="11 12" key="1">
    <citation type="submission" date="2014-03" db="EMBL/GenBank/DDBJ databases">
        <title>Genomics of Bifidobacteria.</title>
        <authorList>
            <person name="Ventura M."/>
            <person name="Milani C."/>
            <person name="Lugli G.A."/>
        </authorList>
    </citation>
    <scope>NUCLEOTIDE SEQUENCE [LARGE SCALE GENOMIC DNA]</scope>
    <source>
        <strain evidence="11 12">DSM 23968</strain>
    </source>
</reference>
<evidence type="ECO:0000256" key="6">
    <source>
        <dbReference type="ARBA" id="ARBA00022723"/>
    </source>
</evidence>
<evidence type="ECO:0000256" key="10">
    <source>
        <dbReference type="ARBA" id="ARBA00048540"/>
    </source>
</evidence>
<comment type="catalytic activity">
    <reaction evidence="10">
        <text>L-threonyl-[protein] + FAD = FMN-L-threonyl-[protein] + AMP + H(+)</text>
        <dbReference type="Rhea" id="RHEA:36847"/>
        <dbReference type="Rhea" id="RHEA-COMP:11060"/>
        <dbReference type="Rhea" id="RHEA-COMP:11061"/>
        <dbReference type="ChEBI" id="CHEBI:15378"/>
        <dbReference type="ChEBI" id="CHEBI:30013"/>
        <dbReference type="ChEBI" id="CHEBI:57692"/>
        <dbReference type="ChEBI" id="CHEBI:74257"/>
        <dbReference type="ChEBI" id="CHEBI:456215"/>
        <dbReference type="EC" id="2.7.1.180"/>
    </reaction>
</comment>
<dbReference type="SUPFAM" id="SSF143631">
    <property type="entry name" value="ApbE-like"/>
    <property type="match status" value="1"/>
</dbReference>
<accession>A0A087DIA8</accession>
<dbReference type="PANTHER" id="PTHR30040:SF2">
    <property type="entry name" value="FAD:PROTEIN FMN TRANSFERASE"/>
    <property type="match status" value="1"/>
</dbReference>
<comment type="cofactor">
    <cofactor evidence="1">
        <name>Mg(2+)</name>
        <dbReference type="ChEBI" id="CHEBI:18420"/>
    </cofactor>
</comment>
<name>A0A087DIA8_9BIFI</name>
<dbReference type="Gene3D" id="3.10.520.10">
    <property type="entry name" value="ApbE-like domains"/>
    <property type="match status" value="1"/>
</dbReference>
<organism evidence="11 12">
    <name type="scientific">Bifidobacterium stellenboschense</name>
    <dbReference type="NCBI Taxonomy" id="762211"/>
    <lineage>
        <taxon>Bacteria</taxon>
        <taxon>Bacillati</taxon>
        <taxon>Actinomycetota</taxon>
        <taxon>Actinomycetes</taxon>
        <taxon>Bifidobacteriales</taxon>
        <taxon>Bifidobacteriaceae</taxon>
        <taxon>Bifidobacterium</taxon>
    </lineage>
</organism>
<evidence type="ECO:0000256" key="3">
    <source>
        <dbReference type="ARBA" id="ARBA00016337"/>
    </source>
</evidence>
<keyword evidence="7" id="KW-0274">FAD</keyword>
<dbReference type="Proteomes" id="UP000029004">
    <property type="component" value="Unassembled WGS sequence"/>
</dbReference>